<dbReference type="InterPro" id="IPR002539">
    <property type="entry name" value="MaoC-like_dom"/>
</dbReference>
<organism evidence="10 11">
    <name type="scientific">Desulfosudis oleivorans (strain DSM 6200 / JCM 39069 / Hxd3)</name>
    <name type="common">Desulfococcus oleovorans</name>
    <dbReference type="NCBI Taxonomy" id="96561"/>
    <lineage>
        <taxon>Bacteria</taxon>
        <taxon>Pseudomonadati</taxon>
        <taxon>Thermodesulfobacteriota</taxon>
        <taxon>Desulfobacteria</taxon>
        <taxon>Desulfobacterales</taxon>
        <taxon>Desulfosudaceae</taxon>
        <taxon>Desulfosudis</taxon>
    </lineage>
</organism>
<dbReference type="GO" id="GO:0016491">
    <property type="term" value="F:oxidoreductase activity"/>
    <property type="evidence" value="ECO:0007669"/>
    <property type="project" value="UniProtKB-KW"/>
</dbReference>
<dbReference type="Pfam" id="PF00106">
    <property type="entry name" value="adh_short"/>
    <property type="match status" value="1"/>
</dbReference>
<dbReference type="eggNOG" id="COG1028">
    <property type="taxonomic scope" value="Bacteria"/>
</dbReference>
<evidence type="ECO:0000256" key="3">
    <source>
        <dbReference type="ARBA" id="ARBA00006484"/>
    </source>
</evidence>
<dbReference type="HOGENOM" id="CLU_023984_0_0_7"/>
<keyword evidence="8" id="KW-0456">Lyase</keyword>
<comment type="pathway">
    <text evidence="2">Lipid metabolism; fatty acid beta-oxidation.</text>
</comment>
<evidence type="ECO:0000259" key="9">
    <source>
        <dbReference type="SMART" id="SM00822"/>
    </source>
</evidence>
<protein>
    <submittedName>
        <fullName evidence="10">Short-chain dehydrogenase/reductase SDR</fullName>
    </submittedName>
</protein>
<dbReference type="Pfam" id="PF22622">
    <property type="entry name" value="MFE-2_hydrat-2_N"/>
    <property type="match status" value="1"/>
</dbReference>
<gene>
    <name evidence="10" type="ordered locus">Dole_1549</name>
</gene>
<evidence type="ECO:0000256" key="6">
    <source>
        <dbReference type="ARBA" id="ARBA00023098"/>
    </source>
</evidence>
<dbReference type="PANTHER" id="PTHR45024:SF2">
    <property type="entry name" value="SCP2 DOMAIN-CONTAINING PROTEIN"/>
    <property type="match status" value="1"/>
</dbReference>
<dbReference type="Pfam" id="PF01575">
    <property type="entry name" value="MaoC_dehydratas"/>
    <property type="match status" value="1"/>
</dbReference>
<evidence type="ECO:0000256" key="4">
    <source>
        <dbReference type="ARBA" id="ARBA00022832"/>
    </source>
</evidence>
<name>A8ZZV3_DESOH</name>
<proteinExistence type="inferred from homology"/>
<dbReference type="PRINTS" id="PR00080">
    <property type="entry name" value="SDRFAMILY"/>
</dbReference>
<dbReference type="STRING" id="96561.Dole_1549"/>
<dbReference type="InterPro" id="IPR036527">
    <property type="entry name" value="SCP2_sterol-bd_dom_sf"/>
</dbReference>
<dbReference type="GO" id="GO:0006635">
    <property type="term" value="P:fatty acid beta-oxidation"/>
    <property type="evidence" value="ECO:0007669"/>
    <property type="project" value="UniProtKB-UniPathway"/>
</dbReference>
<dbReference type="Proteomes" id="UP000008561">
    <property type="component" value="Chromosome"/>
</dbReference>
<dbReference type="eggNOG" id="COG3255">
    <property type="taxonomic scope" value="Bacteria"/>
</dbReference>
<dbReference type="SMART" id="SM00822">
    <property type="entry name" value="PKS_KR"/>
    <property type="match status" value="1"/>
</dbReference>
<evidence type="ECO:0000256" key="5">
    <source>
        <dbReference type="ARBA" id="ARBA00023002"/>
    </source>
</evidence>
<dbReference type="InterPro" id="IPR002347">
    <property type="entry name" value="SDR_fam"/>
</dbReference>
<dbReference type="InterPro" id="IPR036291">
    <property type="entry name" value="NAD(P)-bd_dom_sf"/>
</dbReference>
<dbReference type="KEGG" id="dol:Dole_1549"/>
<keyword evidence="5" id="KW-0560">Oxidoreductase</keyword>
<dbReference type="OrthoDB" id="9802564at2"/>
<keyword evidence="7" id="KW-0576">Peroxisome</keyword>
<accession>A8ZZV3</accession>
<sequence length="710" mass="75949">MALNPKAVGMDLDPVVREYTWKDVVLYALGVGAGFSDLDYCYEKNLKVIPSFSIAAIFDFLIQLGIKSELNLAGLLHAEQELIFHNPIPVNGKLTTKGRITNMYDKGPKGAIIVGETDTFAEDGTKLFTSIVTLFARFDGGFGGPDAPKNPIVMPDRAPDLEVEDCPSPNQPLLYRLSGDVNPLHVDTDFAKMAGFQQPIMHGLCTHGYACRLLIGSLIPGQPEKARRMACRFTRTLIPGDPIKLQVWKEGDGKAFWRVVNPRTGDIVIDLGVFEYGDIPKDEIRFDDRVAIITGAGGGLGRTYALELAKRGAKVVVNDLGGARDGSGKGSSSAADKVVEEIKKAGGEAVANYDNVATAKGGENIVKSAVKAFGKVDILINNAGILRDKSFLKMEPENWDAVMAVHLQGAYNVTRPAFKVMKENGYGRIIMTTSAAGLYGNFGQTNYSSAKMALVGFMNTLKLEGGKYDIKVNTIAPIAASRLTEDIMPPDIFAKMAPEYVSAMTLYLCSDRCPVNGNIYNAGMGFFNRAAVITGPGVVLAGGEDGFPTAEAIRDNLPRVSALKNGKPYYQLNDQVGDAMTALMNPPSADTGDTAAPQAEAPAAAGSVKDYFASMTDHFVKEAAAGVDVVFNFLISGGGGGDWHCIIKDQTCTVKTGAAGKATCTIKMADGDFLDMMSGRLAPMAAYSSGKLVIEGDVMKSQLIEKVFKQ</sequence>
<dbReference type="PRINTS" id="PR00081">
    <property type="entry name" value="GDHRDH"/>
</dbReference>
<comment type="subcellular location">
    <subcellularLocation>
        <location evidence="1">Peroxisome</location>
    </subcellularLocation>
</comment>
<dbReference type="Gene3D" id="3.40.50.720">
    <property type="entry name" value="NAD(P)-binding Rossmann-like Domain"/>
    <property type="match status" value="1"/>
</dbReference>
<dbReference type="InterPro" id="IPR057326">
    <property type="entry name" value="KR_dom"/>
</dbReference>
<dbReference type="RefSeq" id="WP_012174969.1">
    <property type="nucleotide sequence ID" value="NC_009943.1"/>
</dbReference>
<dbReference type="SUPFAM" id="SSF51735">
    <property type="entry name" value="NAD(P)-binding Rossmann-fold domains"/>
    <property type="match status" value="1"/>
</dbReference>
<dbReference type="EMBL" id="CP000859">
    <property type="protein sequence ID" value="ABW67353.1"/>
    <property type="molecule type" value="Genomic_DNA"/>
</dbReference>
<keyword evidence="4" id="KW-0276">Fatty acid metabolism</keyword>
<dbReference type="eggNOG" id="COG2030">
    <property type="taxonomic scope" value="Bacteria"/>
</dbReference>
<dbReference type="Gene3D" id="3.10.129.10">
    <property type="entry name" value="Hotdog Thioesterase"/>
    <property type="match status" value="1"/>
</dbReference>
<dbReference type="GO" id="GO:0005737">
    <property type="term" value="C:cytoplasm"/>
    <property type="evidence" value="ECO:0007669"/>
    <property type="project" value="UniProtKB-ARBA"/>
</dbReference>
<dbReference type="SUPFAM" id="SSF54637">
    <property type="entry name" value="Thioesterase/thiol ester dehydrase-isomerase"/>
    <property type="match status" value="2"/>
</dbReference>
<dbReference type="Gene3D" id="3.30.1050.10">
    <property type="entry name" value="SCP2 sterol-binding domain"/>
    <property type="match status" value="1"/>
</dbReference>
<evidence type="ECO:0000313" key="10">
    <source>
        <dbReference type="EMBL" id="ABW67353.1"/>
    </source>
</evidence>
<dbReference type="GO" id="GO:0004300">
    <property type="term" value="F:enoyl-CoA hydratase activity"/>
    <property type="evidence" value="ECO:0007669"/>
    <property type="project" value="UniProtKB-ARBA"/>
</dbReference>
<dbReference type="InterPro" id="IPR054357">
    <property type="entry name" value="MFE-2_N"/>
</dbReference>
<dbReference type="Pfam" id="PF02036">
    <property type="entry name" value="SCP2"/>
    <property type="match status" value="1"/>
</dbReference>
<evidence type="ECO:0000256" key="1">
    <source>
        <dbReference type="ARBA" id="ARBA00004275"/>
    </source>
</evidence>
<evidence type="ECO:0000256" key="7">
    <source>
        <dbReference type="ARBA" id="ARBA00023140"/>
    </source>
</evidence>
<keyword evidence="11" id="KW-1185">Reference proteome</keyword>
<dbReference type="InterPro" id="IPR029069">
    <property type="entry name" value="HotDog_dom_sf"/>
</dbReference>
<dbReference type="UniPathway" id="UPA00659"/>
<feature type="domain" description="Ketoreductase" evidence="9">
    <location>
        <begin position="289"/>
        <end position="481"/>
    </location>
</feature>
<dbReference type="AlphaFoldDB" id="A8ZZV3"/>
<dbReference type="InterPro" id="IPR051687">
    <property type="entry name" value="Peroxisomal_Beta-Oxidation"/>
</dbReference>
<dbReference type="CDD" id="cd05353">
    <property type="entry name" value="hydroxyacyl-CoA-like_DH_SDR_c-like"/>
    <property type="match status" value="1"/>
</dbReference>
<reference evidence="10 11" key="1">
    <citation type="submission" date="2007-10" db="EMBL/GenBank/DDBJ databases">
        <title>Complete sequence of Desulfococcus oleovorans Hxd3.</title>
        <authorList>
            <consortium name="US DOE Joint Genome Institute"/>
            <person name="Copeland A."/>
            <person name="Lucas S."/>
            <person name="Lapidus A."/>
            <person name="Barry K."/>
            <person name="Glavina del Rio T."/>
            <person name="Dalin E."/>
            <person name="Tice H."/>
            <person name="Pitluck S."/>
            <person name="Kiss H."/>
            <person name="Brettin T."/>
            <person name="Bruce D."/>
            <person name="Detter J.C."/>
            <person name="Han C."/>
            <person name="Schmutz J."/>
            <person name="Larimer F."/>
            <person name="Land M."/>
            <person name="Hauser L."/>
            <person name="Kyrpides N."/>
            <person name="Kim E."/>
            <person name="Wawrik B."/>
            <person name="Richardson P."/>
        </authorList>
    </citation>
    <scope>NUCLEOTIDE SEQUENCE [LARGE SCALE GENOMIC DNA]</scope>
    <source>
        <strain evidence="11">DSM 6200 / JCM 39069 / Hxd3</strain>
    </source>
</reference>
<keyword evidence="6" id="KW-0443">Lipid metabolism</keyword>
<evidence type="ECO:0000256" key="8">
    <source>
        <dbReference type="ARBA" id="ARBA00023239"/>
    </source>
</evidence>
<dbReference type="InterPro" id="IPR003033">
    <property type="entry name" value="SCP2_sterol-bd_dom"/>
</dbReference>
<dbReference type="PANTHER" id="PTHR45024">
    <property type="entry name" value="DEHYDROGENASES, SHORT CHAIN"/>
    <property type="match status" value="1"/>
</dbReference>
<dbReference type="SUPFAM" id="SSF55718">
    <property type="entry name" value="SCP-like"/>
    <property type="match status" value="1"/>
</dbReference>
<evidence type="ECO:0000313" key="11">
    <source>
        <dbReference type="Proteomes" id="UP000008561"/>
    </source>
</evidence>
<comment type="similarity">
    <text evidence="3">Belongs to the short-chain dehydrogenases/reductases (SDR) family.</text>
</comment>
<evidence type="ECO:0000256" key="2">
    <source>
        <dbReference type="ARBA" id="ARBA00005005"/>
    </source>
</evidence>